<keyword evidence="4 6" id="KW-0378">Hydrolase</keyword>
<evidence type="ECO:0000256" key="3">
    <source>
        <dbReference type="ARBA" id="ARBA00022729"/>
    </source>
</evidence>
<feature type="domain" description="Peptidase S8/S53" evidence="8">
    <location>
        <begin position="116"/>
        <end position="476"/>
    </location>
</feature>
<dbReference type="GO" id="GO:0004252">
    <property type="term" value="F:serine-type endopeptidase activity"/>
    <property type="evidence" value="ECO:0007669"/>
    <property type="project" value="UniProtKB-UniRule"/>
</dbReference>
<dbReference type="Gene3D" id="3.40.50.200">
    <property type="entry name" value="Peptidase S8/S53 domain"/>
    <property type="match status" value="1"/>
</dbReference>
<evidence type="ECO:0000313" key="9">
    <source>
        <dbReference type="EMBL" id="SDZ58428.1"/>
    </source>
</evidence>
<dbReference type="InterPro" id="IPR036852">
    <property type="entry name" value="Peptidase_S8/S53_dom_sf"/>
</dbReference>
<organism evidence="9 10">
    <name type="scientific">Asanoa ishikariensis</name>
    <dbReference type="NCBI Taxonomy" id="137265"/>
    <lineage>
        <taxon>Bacteria</taxon>
        <taxon>Bacillati</taxon>
        <taxon>Actinomycetota</taxon>
        <taxon>Actinomycetes</taxon>
        <taxon>Micromonosporales</taxon>
        <taxon>Micromonosporaceae</taxon>
        <taxon>Asanoa</taxon>
    </lineage>
</organism>
<accession>A0A1H3U7V5</accession>
<dbReference type="STRING" id="137265.SAMN05421684_6709"/>
<feature type="active site" description="Charge relay system" evidence="6">
    <location>
        <position position="186"/>
    </location>
</feature>
<dbReference type="InterPro" id="IPR023828">
    <property type="entry name" value="Peptidase_S8_Ser-AS"/>
</dbReference>
<evidence type="ECO:0000256" key="1">
    <source>
        <dbReference type="ARBA" id="ARBA00011073"/>
    </source>
</evidence>
<dbReference type="InterPro" id="IPR050131">
    <property type="entry name" value="Peptidase_S8_subtilisin-like"/>
</dbReference>
<dbReference type="GO" id="GO:0005615">
    <property type="term" value="C:extracellular space"/>
    <property type="evidence" value="ECO:0007669"/>
    <property type="project" value="TreeGrafter"/>
</dbReference>
<dbReference type="InterPro" id="IPR000209">
    <property type="entry name" value="Peptidase_S8/S53_dom"/>
</dbReference>
<dbReference type="PROSITE" id="PS00138">
    <property type="entry name" value="SUBTILASE_SER"/>
    <property type="match status" value="1"/>
</dbReference>
<sequence length="839" mass="89114">MSMMSTSRRQFLQRLGGAIAAGAGVTLIPVGFASASPNTGQALTPGDAGSVPTYPGDPGFVARSPEELAAAKASWETPEYGYYTGHNPANPGTAVDSPWQLVAVNASTAYALGYFGQGVALGMMDSGYRTTHEAFQTGLIVPVRAEGVYGTSGFGYRNAATPGNPFTAGEPFTVAGDQARTTDYSHGTGMLGVTSGIRDAKDQHGIAFGSTMYVAKTGGSDTQSHGPFHDYVYWHTANKALVGAGAQVINSSWGSFVQTIDRARFDGRGNDLGVNGNLANAYQVAGKDSVSPTAMATIVPNEYLKDLEYQYFFFLKSYSRGGIQYNPHHPGLSFMDAIWDAIKDSGTVNVRSSGNNDWSNPYFRPAYPLFNPAAEGQWVAVGGVQPPTASNPEYTKQSGFNEAGLAKWWTVSTPSNSVRTTSSGGDTNYSNSSGTSPATPVATAVMGVLLSRYPNMDAMQVRELMFTTANNKMSDGVRFLGTGQTSPSGASIAWTAPDGLPDDRWGWGIPDLAKGMYGPGQFLSPMTYDMDKAPLDVWSNDISQIAIKEREKEDLRWLAAYKKEGIAYAGEFSPNVLNRDGTLDEQAFVLQGILADPAVQAITDGHPELYDKISYVDAVKWRKRWMDARAAHIQHKIRHNLYTASLVKQGRGTLIMTGDNTFKGRTTVEGGKLAINGSHASSVDVKRGTLSGTGFVAGSVDVHSGVLEPGLSAEEAASAASLTLTDVVPGNVLKVGGDVTVGRAGSLAITVSGDHDYTSVRAEGDLVLGGELDLDIRARLTPGTVLTIMSGDSIKGNFHSLPERRVLNAGRHLLRVSYRHGDVTLTVVRTLPGAGSDRV</sequence>
<proteinExistence type="inferred from homology"/>
<name>A0A1H3U7V5_9ACTN</name>
<feature type="region of interest" description="Disordered" evidence="7">
    <location>
        <begin position="415"/>
        <end position="437"/>
    </location>
</feature>
<protein>
    <submittedName>
        <fullName evidence="9">Subtilase-type serine protease</fullName>
    </submittedName>
</protein>
<dbReference type="NCBIfam" id="TIGR02601">
    <property type="entry name" value="autotrns_rpt"/>
    <property type="match status" value="1"/>
</dbReference>
<feature type="active site" description="Charge relay system" evidence="6">
    <location>
        <position position="125"/>
    </location>
</feature>
<dbReference type="AlphaFoldDB" id="A0A1H3U7V5"/>
<keyword evidence="3" id="KW-0732">Signal</keyword>
<evidence type="ECO:0000259" key="8">
    <source>
        <dbReference type="Pfam" id="PF00082"/>
    </source>
</evidence>
<dbReference type="PANTHER" id="PTHR43806:SF11">
    <property type="entry name" value="CEREVISIN-RELATED"/>
    <property type="match status" value="1"/>
</dbReference>
<evidence type="ECO:0000313" key="10">
    <source>
        <dbReference type="Proteomes" id="UP000199632"/>
    </source>
</evidence>
<evidence type="ECO:0000256" key="2">
    <source>
        <dbReference type="ARBA" id="ARBA00022670"/>
    </source>
</evidence>
<keyword evidence="2 6" id="KW-0645">Protease</keyword>
<dbReference type="InterPro" id="IPR006311">
    <property type="entry name" value="TAT_signal"/>
</dbReference>
<gene>
    <name evidence="9" type="ORF">SAMN05421684_6709</name>
</gene>
<evidence type="ECO:0000256" key="4">
    <source>
        <dbReference type="ARBA" id="ARBA00022801"/>
    </source>
</evidence>
<evidence type="ECO:0000256" key="7">
    <source>
        <dbReference type="SAM" id="MobiDB-lite"/>
    </source>
</evidence>
<evidence type="ECO:0000256" key="5">
    <source>
        <dbReference type="ARBA" id="ARBA00022825"/>
    </source>
</evidence>
<reference evidence="10" key="1">
    <citation type="submission" date="2016-10" db="EMBL/GenBank/DDBJ databases">
        <authorList>
            <person name="Varghese N."/>
            <person name="Submissions S."/>
        </authorList>
    </citation>
    <scope>NUCLEOTIDE SEQUENCE [LARGE SCALE GENOMIC DNA]</scope>
    <source>
        <strain evidence="10">DSM 44718</strain>
    </source>
</reference>
<dbReference type="PANTHER" id="PTHR43806">
    <property type="entry name" value="PEPTIDASE S8"/>
    <property type="match status" value="1"/>
</dbReference>
<dbReference type="EMBL" id="FNQB01000004">
    <property type="protein sequence ID" value="SDZ58428.1"/>
    <property type="molecule type" value="Genomic_DNA"/>
</dbReference>
<dbReference type="InterPro" id="IPR013425">
    <property type="entry name" value="Autotrns_rpt"/>
</dbReference>
<keyword evidence="10" id="KW-1185">Reference proteome</keyword>
<dbReference type="RefSeq" id="WP_176985212.1">
    <property type="nucleotide sequence ID" value="NZ_BOND01000007.1"/>
</dbReference>
<dbReference type="Proteomes" id="UP000199632">
    <property type="component" value="Unassembled WGS sequence"/>
</dbReference>
<dbReference type="Pfam" id="PF12951">
    <property type="entry name" value="PATR"/>
    <property type="match status" value="1"/>
</dbReference>
<dbReference type="Pfam" id="PF00082">
    <property type="entry name" value="Peptidase_S8"/>
    <property type="match status" value="1"/>
</dbReference>
<dbReference type="CDD" id="cd04848">
    <property type="entry name" value="Peptidases_S8_Autotransporter_serine_protease_like"/>
    <property type="match status" value="1"/>
</dbReference>
<dbReference type="InterPro" id="IPR034061">
    <property type="entry name" value="Peptidases_S8_Autotransporter"/>
</dbReference>
<feature type="active site" description="Charge relay system" evidence="6">
    <location>
        <position position="436"/>
    </location>
</feature>
<dbReference type="SUPFAM" id="SSF52743">
    <property type="entry name" value="Subtilisin-like"/>
    <property type="match status" value="1"/>
</dbReference>
<dbReference type="SUPFAM" id="SSF51126">
    <property type="entry name" value="Pectin lyase-like"/>
    <property type="match status" value="1"/>
</dbReference>
<comment type="similarity">
    <text evidence="1 6">Belongs to the peptidase S8 family.</text>
</comment>
<keyword evidence="5 6" id="KW-0720">Serine protease</keyword>
<dbReference type="InterPro" id="IPR015500">
    <property type="entry name" value="Peptidase_S8_subtilisin-rel"/>
</dbReference>
<dbReference type="InterPro" id="IPR011050">
    <property type="entry name" value="Pectin_lyase_fold/virulence"/>
</dbReference>
<evidence type="ECO:0000256" key="6">
    <source>
        <dbReference type="PROSITE-ProRule" id="PRU01240"/>
    </source>
</evidence>
<dbReference type="PRINTS" id="PR00723">
    <property type="entry name" value="SUBTILISIN"/>
</dbReference>
<dbReference type="PROSITE" id="PS51892">
    <property type="entry name" value="SUBTILASE"/>
    <property type="match status" value="1"/>
</dbReference>
<dbReference type="PROSITE" id="PS51318">
    <property type="entry name" value="TAT"/>
    <property type="match status" value="1"/>
</dbReference>
<dbReference type="GO" id="GO:0006508">
    <property type="term" value="P:proteolysis"/>
    <property type="evidence" value="ECO:0007669"/>
    <property type="project" value="UniProtKB-KW"/>
</dbReference>